<evidence type="ECO:0000313" key="2">
    <source>
        <dbReference type="Proteomes" id="UP000248188"/>
    </source>
</evidence>
<sequence length="287" mass="32193">MRQVFLIGVPKQLRRRIESALEGRGISPSTIITDVDRVGRLQLMPKPEMAVTLLRQYYEPLEGGFENAEVYVLPYAPVPGDVEDELETMVEMGAQVYDFQMEVDDWPYLHIPRPKVTERFLDAVFDALMHALVDEIAPDPPLSQHIARAVASSPRLVLIADAIELCDGLPDYRQGFVTSAMEAFVELVAGNGCGVGLDEFFKTRNLHFAKTGGIQTKLKISVNGRVIRDEVHNLHLKSGDRTSPQGAARIYFQMLTHEQLLWVFLLYVGPHPDTNITRTIDLVIEPA</sequence>
<dbReference type="AlphaFoldDB" id="A0A9Q6II60"/>
<protein>
    <submittedName>
        <fullName evidence="1">Uncharacterized protein</fullName>
    </submittedName>
</protein>
<gene>
    <name evidence="1" type="ORF">DMX08_09035</name>
</gene>
<evidence type="ECO:0000313" key="1">
    <source>
        <dbReference type="EMBL" id="PYC40140.1"/>
    </source>
</evidence>
<reference evidence="1 2" key="1">
    <citation type="submission" date="2018-06" db="EMBL/GenBank/DDBJ databases">
        <title>Pseudomonas diversity within urban Lake Michigan freshwaters.</title>
        <authorList>
            <person name="Batrich M."/>
            <person name="Hatzopoulos T."/>
            <person name="Putonti C."/>
        </authorList>
    </citation>
    <scope>NUCLEOTIDE SEQUENCE [LARGE SCALE GENOMIC DNA]</scope>
    <source>
        <strain evidence="1 2">MB-090624</strain>
    </source>
</reference>
<organism evidence="1 2">
    <name type="scientific">Pseudomonas protegens</name>
    <dbReference type="NCBI Taxonomy" id="380021"/>
    <lineage>
        <taxon>Bacteria</taxon>
        <taxon>Pseudomonadati</taxon>
        <taxon>Pseudomonadota</taxon>
        <taxon>Gammaproteobacteria</taxon>
        <taxon>Pseudomonadales</taxon>
        <taxon>Pseudomonadaceae</taxon>
        <taxon>Pseudomonas</taxon>
    </lineage>
</organism>
<comment type="caution">
    <text evidence="1">The sequence shown here is derived from an EMBL/GenBank/DDBJ whole genome shotgun (WGS) entry which is preliminary data.</text>
</comment>
<name>A0A9Q6II60_9PSED</name>
<accession>A0A9Q6II60</accession>
<proteinExistence type="predicted"/>
<dbReference type="Proteomes" id="UP000248188">
    <property type="component" value="Unassembled WGS sequence"/>
</dbReference>
<dbReference type="RefSeq" id="WP_110651965.1">
    <property type="nucleotide sequence ID" value="NZ_QJRN01000004.1"/>
</dbReference>
<dbReference type="EMBL" id="QJRN01000004">
    <property type="protein sequence ID" value="PYC40140.1"/>
    <property type="molecule type" value="Genomic_DNA"/>
</dbReference>